<sequence length="127" mass="14479">MEKALSEITQYISIPKRHHVWPAALRLFVDEAHRICPLTPGTLWRELSAGDPGSTEPLLIDDLYTIHHNEEHFSESFVYRPERWLDEGETAETMTARKKLREGFSPFGLGSRSYAGKAVAYVKPVLL</sequence>
<dbReference type="SUPFAM" id="SSF48264">
    <property type="entry name" value="Cytochrome P450"/>
    <property type="match status" value="1"/>
</dbReference>
<protein>
    <recommendedName>
        <fullName evidence="3">Cytochrome P450</fullName>
    </recommendedName>
</protein>
<dbReference type="GO" id="GO:0016705">
    <property type="term" value="F:oxidoreductase activity, acting on paired donors, with incorporation or reduction of molecular oxygen"/>
    <property type="evidence" value="ECO:0007669"/>
    <property type="project" value="InterPro"/>
</dbReference>
<dbReference type="InterPro" id="IPR002401">
    <property type="entry name" value="Cyt_P450_E_grp-I"/>
</dbReference>
<dbReference type="GO" id="GO:0005506">
    <property type="term" value="F:iron ion binding"/>
    <property type="evidence" value="ECO:0007669"/>
    <property type="project" value="InterPro"/>
</dbReference>
<dbReference type="InterPro" id="IPR050121">
    <property type="entry name" value="Cytochrome_P450_monoxygenase"/>
</dbReference>
<dbReference type="PANTHER" id="PTHR24305:SF226">
    <property type="entry name" value="CYTOCHROME P450 MONOOXYGENASE"/>
    <property type="match status" value="1"/>
</dbReference>
<reference evidence="1" key="1">
    <citation type="journal article" date="2020" name="Stud. Mycol.">
        <title>101 Dothideomycetes genomes: a test case for predicting lifestyles and emergence of pathogens.</title>
        <authorList>
            <person name="Haridas S."/>
            <person name="Albert R."/>
            <person name="Binder M."/>
            <person name="Bloem J."/>
            <person name="Labutti K."/>
            <person name="Salamov A."/>
            <person name="Andreopoulos B."/>
            <person name="Baker S."/>
            <person name="Barry K."/>
            <person name="Bills G."/>
            <person name="Bluhm B."/>
            <person name="Cannon C."/>
            <person name="Castanera R."/>
            <person name="Culley D."/>
            <person name="Daum C."/>
            <person name="Ezra D."/>
            <person name="Gonzalez J."/>
            <person name="Henrissat B."/>
            <person name="Kuo A."/>
            <person name="Liang C."/>
            <person name="Lipzen A."/>
            <person name="Lutzoni F."/>
            <person name="Magnuson J."/>
            <person name="Mondo S."/>
            <person name="Nolan M."/>
            <person name="Ohm R."/>
            <person name="Pangilinan J."/>
            <person name="Park H.-J."/>
            <person name="Ramirez L."/>
            <person name="Alfaro M."/>
            <person name="Sun H."/>
            <person name="Tritt A."/>
            <person name="Yoshinaga Y."/>
            <person name="Zwiers L.-H."/>
            <person name="Turgeon B."/>
            <person name="Goodwin S."/>
            <person name="Spatafora J."/>
            <person name="Crous P."/>
            <person name="Grigoriev I."/>
        </authorList>
    </citation>
    <scope>NUCLEOTIDE SEQUENCE</scope>
    <source>
        <strain evidence="1">CBS 690.94</strain>
    </source>
</reference>
<evidence type="ECO:0008006" key="3">
    <source>
        <dbReference type="Google" id="ProtNLM"/>
    </source>
</evidence>
<dbReference type="EMBL" id="MU001500">
    <property type="protein sequence ID" value="KAF2445099.1"/>
    <property type="molecule type" value="Genomic_DNA"/>
</dbReference>
<gene>
    <name evidence="1" type="ORF">P171DRAFT_485166</name>
</gene>
<dbReference type="PANTHER" id="PTHR24305">
    <property type="entry name" value="CYTOCHROME P450"/>
    <property type="match status" value="1"/>
</dbReference>
<dbReference type="InterPro" id="IPR036396">
    <property type="entry name" value="Cyt_P450_sf"/>
</dbReference>
<dbReference type="Proteomes" id="UP000799764">
    <property type="component" value="Unassembled WGS sequence"/>
</dbReference>
<proteinExistence type="predicted"/>
<organism evidence="1 2">
    <name type="scientific">Karstenula rhodostoma CBS 690.94</name>
    <dbReference type="NCBI Taxonomy" id="1392251"/>
    <lineage>
        <taxon>Eukaryota</taxon>
        <taxon>Fungi</taxon>
        <taxon>Dikarya</taxon>
        <taxon>Ascomycota</taxon>
        <taxon>Pezizomycotina</taxon>
        <taxon>Dothideomycetes</taxon>
        <taxon>Pleosporomycetidae</taxon>
        <taxon>Pleosporales</taxon>
        <taxon>Massarineae</taxon>
        <taxon>Didymosphaeriaceae</taxon>
        <taxon>Karstenula</taxon>
    </lineage>
</organism>
<dbReference type="InterPro" id="IPR001128">
    <property type="entry name" value="Cyt_P450"/>
</dbReference>
<dbReference type="PRINTS" id="PR00463">
    <property type="entry name" value="EP450I"/>
</dbReference>
<dbReference type="GO" id="GO:0020037">
    <property type="term" value="F:heme binding"/>
    <property type="evidence" value="ECO:0007669"/>
    <property type="project" value="InterPro"/>
</dbReference>
<accession>A0A9P4UB13</accession>
<dbReference type="AlphaFoldDB" id="A0A9P4UB13"/>
<name>A0A9P4UB13_9PLEO</name>
<dbReference type="OrthoDB" id="1470350at2759"/>
<dbReference type="Gene3D" id="1.10.630.10">
    <property type="entry name" value="Cytochrome P450"/>
    <property type="match status" value="1"/>
</dbReference>
<evidence type="ECO:0000313" key="2">
    <source>
        <dbReference type="Proteomes" id="UP000799764"/>
    </source>
</evidence>
<dbReference type="Pfam" id="PF00067">
    <property type="entry name" value="p450"/>
    <property type="match status" value="1"/>
</dbReference>
<comment type="caution">
    <text evidence="1">The sequence shown here is derived from an EMBL/GenBank/DDBJ whole genome shotgun (WGS) entry which is preliminary data.</text>
</comment>
<evidence type="ECO:0000313" key="1">
    <source>
        <dbReference type="EMBL" id="KAF2445099.1"/>
    </source>
</evidence>
<keyword evidence="2" id="KW-1185">Reference proteome</keyword>
<dbReference type="GO" id="GO:0004497">
    <property type="term" value="F:monooxygenase activity"/>
    <property type="evidence" value="ECO:0007669"/>
    <property type="project" value="InterPro"/>
</dbReference>